<proteinExistence type="inferred from homology"/>
<dbReference type="SUPFAM" id="SSF53067">
    <property type="entry name" value="Actin-like ATPase domain"/>
    <property type="match status" value="1"/>
</dbReference>
<gene>
    <name evidence="3" type="ORF">T9R20_01625</name>
</gene>
<evidence type="ECO:0000256" key="2">
    <source>
        <dbReference type="SAM" id="MobiDB-lite"/>
    </source>
</evidence>
<name>A0ABZ0VD05_9MICO</name>
<evidence type="ECO:0000313" key="4">
    <source>
        <dbReference type="Proteomes" id="UP001324533"/>
    </source>
</evidence>
<dbReference type="PANTHER" id="PTHR18964:SF169">
    <property type="entry name" value="N-ACETYLMANNOSAMINE KINASE"/>
    <property type="match status" value="1"/>
</dbReference>
<dbReference type="RefSeq" id="WP_322410819.1">
    <property type="nucleotide sequence ID" value="NZ_CP139779.1"/>
</dbReference>
<dbReference type="InterPro" id="IPR043129">
    <property type="entry name" value="ATPase_NBD"/>
</dbReference>
<evidence type="ECO:0000256" key="1">
    <source>
        <dbReference type="ARBA" id="ARBA00006479"/>
    </source>
</evidence>
<keyword evidence="4" id="KW-1185">Reference proteome</keyword>
<comment type="similarity">
    <text evidence="1">Belongs to the ROK (NagC/XylR) family.</text>
</comment>
<sequence>MTSPAPRRGVDDAEVVLAIDIGGTKVSAALVAPEGRIIEGSKARRATGRDLNCEGFTAVIDDLIREALQSLPVGRSIRAVGIGSAGPVERSAGCVSPVNLPALKAFPIRDVVATRVPGVPVRLALDGTCIALAEHRLGAARGARNSLSMVVSTGIGGGFVIEGRVAHGSTGNAGHIGQTRIEPWEGGDPHHGTLEAIASGPNTVAWARARGWHGSSGEDLAIAYSAGDRIAREAVTRSARAVGQAIANACTLLDLDVVVLAGGFVDVAEDYTAIAQDHAREVALLPYAREALVIGTGLDGDGPILGAGLVGLLDEGQSHDEFRRRRRDPASPSDKGRDLP</sequence>
<dbReference type="InterPro" id="IPR000600">
    <property type="entry name" value="ROK"/>
</dbReference>
<dbReference type="EMBL" id="CP139779">
    <property type="protein sequence ID" value="WQB70682.1"/>
    <property type="molecule type" value="Genomic_DNA"/>
</dbReference>
<feature type="region of interest" description="Disordered" evidence="2">
    <location>
        <begin position="319"/>
        <end position="340"/>
    </location>
</feature>
<dbReference type="Gene3D" id="3.30.420.40">
    <property type="match status" value="2"/>
</dbReference>
<accession>A0ABZ0VD05</accession>
<protein>
    <submittedName>
        <fullName evidence="3">ROK family protein</fullName>
    </submittedName>
</protein>
<reference evidence="3 4" key="1">
    <citation type="submission" date="2023-06" db="EMBL/GenBank/DDBJ databases">
        <title>Rock-solubilizing bacteria, Microbacterium invictum, promotes re-establishment of vegetation in rocky wasteland by accelerating rock bio-weathering and reshaping soil bacterial community.</title>
        <authorList>
            <person name="Liu C."/>
        </authorList>
    </citation>
    <scope>NUCLEOTIDE SEQUENCE [LARGE SCALE GENOMIC DNA]</scope>
    <source>
        <strain evidence="3 4">X-18</strain>
    </source>
</reference>
<dbReference type="PANTHER" id="PTHR18964">
    <property type="entry name" value="ROK (REPRESSOR, ORF, KINASE) FAMILY"/>
    <property type="match status" value="1"/>
</dbReference>
<organism evidence="3 4">
    <name type="scientific">Microbacterium invictum</name>
    <dbReference type="NCBI Taxonomy" id="515415"/>
    <lineage>
        <taxon>Bacteria</taxon>
        <taxon>Bacillati</taxon>
        <taxon>Actinomycetota</taxon>
        <taxon>Actinomycetes</taxon>
        <taxon>Micrococcales</taxon>
        <taxon>Microbacteriaceae</taxon>
        <taxon>Microbacterium</taxon>
    </lineage>
</organism>
<dbReference type="Pfam" id="PF00480">
    <property type="entry name" value="ROK"/>
    <property type="match status" value="1"/>
</dbReference>
<dbReference type="Proteomes" id="UP001324533">
    <property type="component" value="Chromosome"/>
</dbReference>
<evidence type="ECO:0000313" key="3">
    <source>
        <dbReference type="EMBL" id="WQB70682.1"/>
    </source>
</evidence>